<dbReference type="EMBL" id="JADCUA010000001">
    <property type="protein sequence ID" value="KAH9844072.1"/>
    <property type="molecule type" value="Genomic_DNA"/>
</dbReference>
<feature type="transmembrane region" description="Helical" evidence="6">
    <location>
        <begin position="122"/>
        <end position="142"/>
    </location>
</feature>
<feature type="transmembrane region" description="Helical" evidence="6">
    <location>
        <begin position="181"/>
        <end position="201"/>
    </location>
</feature>
<keyword evidence="8" id="KW-1185">Reference proteome</keyword>
<keyword evidence="2" id="KW-0813">Transport</keyword>
<feature type="transmembrane region" description="Helical" evidence="6">
    <location>
        <begin position="213"/>
        <end position="233"/>
    </location>
</feature>
<evidence type="ECO:0000256" key="6">
    <source>
        <dbReference type="SAM" id="Phobius"/>
    </source>
</evidence>
<dbReference type="GeneID" id="72002893"/>
<dbReference type="SUPFAM" id="SSF103473">
    <property type="entry name" value="MFS general substrate transporter"/>
    <property type="match status" value="1"/>
</dbReference>
<keyword evidence="3 6" id="KW-0812">Transmembrane</keyword>
<feature type="transmembrane region" description="Helical" evidence="6">
    <location>
        <begin position="149"/>
        <end position="169"/>
    </location>
</feature>
<dbReference type="PANTHER" id="PTHR43791">
    <property type="entry name" value="PERMEASE-RELATED"/>
    <property type="match status" value="1"/>
</dbReference>
<dbReference type="Gene3D" id="1.20.1250.20">
    <property type="entry name" value="MFS general substrate transporter like domains"/>
    <property type="match status" value="2"/>
</dbReference>
<evidence type="ECO:0000313" key="7">
    <source>
        <dbReference type="EMBL" id="KAH9844072.1"/>
    </source>
</evidence>
<keyword evidence="5 6" id="KW-0472">Membrane</keyword>
<evidence type="ECO:0000256" key="2">
    <source>
        <dbReference type="ARBA" id="ARBA00022448"/>
    </source>
</evidence>
<dbReference type="InterPro" id="IPR036259">
    <property type="entry name" value="MFS_trans_sf"/>
</dbReference>
<organism evidence="7 8">
    <name type="scientific">Rhodofomes roseus</name>
    <dbReference type="NCBI Taxonomy" id="34475"/>
    <lineage>
        <taxon>Eukaryota</taxon>
        <taxon>Fungi</taxon>
        <taxon>Dikarya</taxon>
        <taxon>Basidiomycota</taxon>
        <taxon>Agaricomycotina</taxon>
        <taxon>Agaricomycetes</taxon>
        <taxon>Polyporales</taxon>
        <taxon>Rhodofomes</taxon>
    </lineage>
</organism>
<keyword evidence="4 6" id="KW-1133">Transmembrane helix</keyword>
<dbReference type="InterPro" id="IPR011701">
    <property type="entry name" value="MFS"/>
</dbReference>
<dbReference type="Proteomes" id="UP000814176">
    <property type="component" value="Unassembled WGS sequence"/>
</dbReference>
<protein>
    <submittedName>
        <fullName evidence="7">MFS general substrate transporter</fullName>
    </submittedName>
</protein>
<gene>
    <name evidence="7" type="ORF">C8Q71DRAFT_731235</name>
</gene>
<name>A0ABQ8L0B1_9APHY</name>
<evidence type="ECO:0000256" key="3">
    <source>
        <dbReference type="ARBA" id="ARBA00022692"/>
    </source>
</evidence>
<reference evidence="7 8" key="1">
    <citation type="journal article" date="2021" name="Environ. Microbiol.">
        <title>Gene family expansions and transcriptome signatures uncover fungal adaptations to wood decay.</title>
        <authorList>
            <person name="Hage H."/>
            <person name="Miyauchi S."/>
            <person name="Viragh M."/>
            <person name="Drula E."/>
            <person name="Min B."/>
            <person name="Chaduli D."/>
            <person name="Navarro D."/>
            <person name="Favel A."/>
            <person name="Norest M."/>
            <person name="Lesage-Meessen L."/>
            <person name="Balint B."/>
            <person name="Merenyi Z."/>
            <person name="de Eugenio L."/>
            <person name="Morin E."/>
            <person name="Martinez A.T."/>
            <person name="Baldrian P."/>
            <person name="Stursova M."/>
            <person name="Martinez M.J."/>
            <person name="Novotny C."/>
            <person name="Magnuson J.K."/>
            <person name="Spatafora J.W."/>
            <person name="Maurice S."/>
            <person name="Pangilinan J."/>
            <person name="Andreopoulos W."/>
            <person name="LaButti K."/>
            <person name="Hundley H."/>
            <person name="Na H."/>
            <person name="Kuo A."/>
            <person name="Barry K."/>
            <person name="Lipzen A."/>
            <person name="Henrissat B."/>
            <person name="Riley R."/>
            <person name="Ahrendt S."/>
            <person name="Nagy L.G."/>
            <person name="Grigoriev I.V."/>
            <person name="Martin F."/>
            <person name="Rosso M.N."/>
        </authorList>
    </citation>
    <scope>NUCLEOTIDE SEQUENCE [LARGE SCALE GENOMIC DNA]</scope>
    <source>
        <strain evidence="7 8">CIRM-BRFM 1785</strain>
    </source>
</reference>
<dbReference type="PANTHER" id="PTHR43791:SF1">
    <property type="entry name" value="ALLANTOATE PERMEASE"/>
    <property type="match status" value="1"/>
</dbReference>
<feature type="transmembrane region" description="Helical" evidence="6">
    <location>
        <begin position="245"/>
        <end position="265"/>
    </location>
</feature>
<feature type="transmembrane region" description="Helical" evidence="6">
    <location>
        <begin position="472"/>
        <end position="491"/>
    </location>
</feature>
<evidence type="ECO:0000256" key="4">
    <source>
        <dbReference type="ARBA" id="ARBA00022989"/>
    </source>
</evidence>
<comment type="subcellular location">
    <subcellularLocation>
        <location evidence="1">Membrane</location>
        <topology evidence="1">Multi-pass membrane protein</topology>
    </subcellularLocation>
</comment>
<proteinExistence type="predicted"/>
<dbReference type="Pfam" id="PF07690">
    <property type="entry name" value="MFS_1"/>
    <property type="match status" value="1"/>
</dbReference>
<dbReference type="RefSeq" id="XP_047784882.1">
    <property type="nucleotide sequence ID" value="XM_047922161.1"/>
</dbReference>
<accession>A0ABQ8L0B1</accession>
<comment type="caution">
    <text evidence="7">The sequence shown here is derived from an EMBL/GenBank/DDBJ whole genome shotgun (WGS) entry which is preliminary data.</text>
</comment>
<feature type="transmembrane region" description="Helical" evidence="6">
    <location>
        <begin position="349"/>
        <end position="370"/>
    </location>
</feature>
<evidence type="ECO:0000256" key="5">
    <source>
        <dbReference type="ARBA" id="ARBA00023136"/>
    </source>
</evidence>
<evidence type="ECO:0000256" key="1">
    <source>
        <dbReference type="ARBA" id="ARBA00004141"/>
    </source>
</evidence>
<sequence>MSEMPDPVDYHLRNASRRDVARSLSRSESIDEKKTATVEVDEKDVAVDDVSMDDMDYKDEALRLVGMERKVQFTDEQYLKVRRKLDRVIPPLCGAVYFTQYLDKTALSYASIMGFPVTGQGYNIVAFSFYIGFFVWVFPTMYISQRTRLGKYLGFNILAWGAIMMLHAIPKSFAPFFVLRLLLGALESCVAPILILLVSMFYRKDEQASRIALFYMMNGLSAVFGGFVAYGVSYTSNPSIPSYKIVYLLLGGMAIIVGFSVLIWMPDSPAHAKFLSEEERIAAIERIRDDQGGTENKKLKKDQLIEAFTDIRTWLIVLSTLLTNIPNGGLANFSNIIVKGYGYTTKETLILTAPSGVIGFFTTIIVGWWSDRTNERMLPIVFILIPTIVGAALLVAMNGTHDKGVILFAVYIIGTYGSSLSQIYAYNASNTSGHTKKVTINAMTLATFCVANIVGTETFQPKDAPGYLPGKISILVLLSAEIFLCLFMRWYNLHLNKKKRGVIAQLKEANGWSDADVERERQRHAFMDMTDQQNPYFVYTA</sequence>
<feature type="transmembrane region" description="Helical" evidence="6">
    <location>
        <begin position="376"/>
        <end position="397"/>
    </location>
</feature>
<feature type="transmembrane region" description="Helical" evidence="6">
    <location>
        <begin position="404"/>
        <end position="426"/>
    </location>
</feature>
<evidence type="ECO:0000313" key="8">
    <source>
        <dbReference type="Proteomes" id="UP000814176"/>
    </source>
</evidence>